<keyword evidence="1" id="KW-1133">Transmembrane helix</keyword>
<keyword evidence="2" id="KW-1185">Reference proteome</keyword>
<keyword evidence="1" id="KW-0812">Transmembrane</keyword>
<dbReference type="Proteomes" id="UP000095287">
    <property type="component" value="Unplaced"/>
</dbReference>
<organism evidence="2 3">
    <name type="scientific">Steinernema glaseri</name>
    <dbReference type="NCBI Taxonomy" id="37863"/>
    <lineage>
        <taxon>Eukaryota</taxon>
        <taxon>Metazoa</taxon>
        <taxon>Ecdysozoa</taxon>
        <taxon>Nematoda</taxon>
        <taxon>Chromadorea</taxon>
        <taxon>Rhabditida</taxon>
        <taxon>Tylenchina</taxon>
        <taxon>Panagrolaimomorpha</taxon>
        <taxon>Strongyloidoidea</taxon>
        <taxon>Steinernematidae</taxon>
        <taxon>Steinernema</taxon>
    </lineage>
</organism>
<dbReference type="WBParaSite" id="L893_g13229.t1">
    <property type="protein sequence ID" value="L893_g13229.t1"/>
    <property type="gene ID" value="L893_g13229"/>
</dbReference>
<reference evidence="3" key="1">
    <citation type="submission" date="2016-11" db="UniProtKB">
        <authorList>
            <consortium name="WormBaseParasite"/>
        </authorList>
    </citation>
    <scope>IDENTIFICATION</scope>
</reference>
<proteinExistence type="predicted"/>
<accession>A0A1I7Y6Q2</accession>
<dbReference type="AlphaFoldDB" id="A0A1I7Y6Q2"/>
<evidence type="ECO:0000313" key="3">
    <source>
        <dbReference type="WBParaSite" id="L893_g13229.t1"/>
    </source>
</evidence>
<sequence length="249" mass="27905">MQKQGGNAWSAQLPRRPLRQYFFSPTSGVYPPSDMEEEEKLGNFSYLIPYALIGNLNGTIEQYRSLNLENIFESNPWLFWILLVGLAILVIFLLLMTIYCISKNKKKVITRQSKGITGLYGDGMSDFEFAGSKGITGLYGDGMSDFEFAGRKLLKFIGKKAKHLTNRGGMSPRATHIEDFTGGAYRFPDQDLHYAVPPQTVNSGTADLKFDHLGTDVSQIVGVPMVKVPPSERRPLPEVRLDEFENVDL</sequence>
<protein>
    <submittedName>
        <fullName evidence="3">Cadherin_C domain-containing protein</fullName>
    </submittedName>
</protein>
<keyword evidence="1" id="KW-0472">Membrane</keyword>
<name>A0A1I7Y6Q2_9BILA</name>
<evidence type="ECO:0000313" key="2">
    <source>
        <dbReference type="Proteomes" id="UP000095287"/>
    </source>
</evidence>
<feature type="transmembrane region" description="Helical" evidence="1">
    <location>
        <begin position="77"/>
        <end position="101"/>
    </location>
</feature>
<evidence type="ECO:0000256" key="1">
    <source>
        <dbReference type="SAM" id="Phobius"/>
    </source>
</evidence>